<dbReference type="InterPro" id="IPR029058">
    <property type="entry name" value="AB_hydrolase_fold"/>
</dbReference>
<dbReference type="EMBL" id="BAAADO010000003">
    <property type="protein sequence ID" value="GAA0492031.1"/>
    <property type="molecule type" value="Genomic_DNA"/>
</dbReference>
<evidence type="ECO:0000313" key="2">
    <source>
        <dbReference type="Proteomes" id="UP001500880"/>
    </source>
</evidence>
<dbReference type="Pfam" id="PF00756">
    <property type="entry name" value="Esterase"/>
    <property type="match status" value="1"/>
</dbReference>
<protein>
    <submittedName>
        <fullName evidence="1">Esterase family protein</fullName>
    </submittedName>
</protein>
<keyword evidence="2" id="KW-1185">Reference proteome</keyword>
<dbReference type="RefSeq" id="WP_343839890.1">
    <property type="nucleotide sequence ID" value="NZ_BAAADO010000003.1"/>
</dbReference>
<evidence type="ECO:0000313" key="1">
    <source>
        <dbReference type="EMBL" id="GAA0492031.1"/>
    </source>
</evidence>
<accession>A0ABN1B7R3</accession>
<reference evidence="1 2" key="1">
    <citation type="journal article" date="2019" name="Int. J. Syst. Evol. Microbiol.">
        <title>The Global Catalogue of Microorganisms (GCM) 10K type strain sequencing project: providing services to taxonomists for standard genome sequencing and annotation.</title>
        <authorList>
            <consortium name="The Broad Institute Genomics Platform"/>
            <consortium name="The Broad Institute Genome Sequencing Center for Infectious Disease"/>
            <person name="Wu L."/>
            <person name="Ma J."/>
        </authorList>
    </citation>
    <scope>NUCLEOTIDE SEQUENCE [LARGE SCALE GENOMIC DNA]</scope>
    <source>
        <strain evidence="1 2">JCM 12389</strain>
    </source>
</reference>
<sequence>MGRKGTMFDRNIHSQYLKETITLRIYQPENFSTLYKYHICIMQDGNDYYQLGRAATLSDRLHEKGEIHTTIFVGIHYKDKYDRQAKYHPDGHKNNPYIKFLRFEVVPLLDDILPGYYLGAARTLMGDSLGGTVSFLTALTYPNTFGNVIMQSPYVNEKVLEAAKASDNLSLIKIYHTIGEEETEVQTTTGGTENFLEPNRQLSQLIQIKTSAYTYHERPGGHTWKTWQKDLPDAIISTFGKS</sequence>
<name>A0ABN1B7R3_9BACI</name>
<dbReference type="Proteomes" id="UP001500880">
    <property type="component" value="Unassembled WGS sequence"/>
</dbReference>
<dbReference type="PANTHER" id="PTHR48098">
    <property type="entry name" value="ENTEROCHELIN ESTERASE-RELATED"/>
    <property type="match status" value="1"/>
</dbReference>
<dbReference type="InterPro" id="IPR000801">
    <property type="entry name" value="Esterase-like"/>
</dbReference>
<comment type="caution">
    <text evidence="1">The sequence shown here is derived from an EMBL/GenBank/DDBJ whole genome shotgun (WGS) entry which is preliminary data.</text>
</comment>
<dbReference type="SUPFAM" id="SSF53474">
    <property type="entry name" value="alpha/beta-Hydrolases"/>
    <property type="match status" value="1"/>
</dbReference>
<organism evidence="1 2">
    <name type="scientific">Salinibacillus aidingensis</name>
    <dbReference type="NCBI Taxonomy" id="237684"/>
    <lineage>
        <taxon>Bacteria</taxon>
        <taxon>Bacillati</taxon>
        <taxon>Bacillota</taxon>
        <taxon>Bacilli</taxon>
        <taxon>Bacillales</taxon>
        <taxon>Bacillaceae</taxon>
        <taxon>Salinibacillus</taxon>
    </lineage>
</organism>
<gene>
    <name evidence="1" type="ORF">GCM10008986_17830</name>
</gene>
<dbReference type="PANTHER" id="PTHR48098:SF3">
    <property type="entry name" value="IRON(III) ENTEROBACTIN ESTERASE"/>
    <property type="match status" value="1"/>
</dbReference>
<proteinExistence type="predicted"/>
<dbReference type="InterPro" id="IPR050583">
    <property type="entry name" value="Mycobacterial_A85_antigen"/>
</dbReference>
<dbReference type="Gene3D" id="3.40.50.1820">
    <property type="entry name" value="alpha/beta hydrolase"/>
    <property type="match status" value="1"/>
</dbReference>